<keyword evidence="1" id="KW-0175">Coiled coil</keyword>
<evidence type="ECO:0000256" key="1">
    <source>
        <dbReference type="SAM" id="Coils"/>
    </source>
</evidence>
<evidence type="ECO:0000313" key="4">
    <source>
        <dbReference type="EMBL" id="TXF81078.1"/>
    </source>
</evidence>
<comment type="caution">
    <text evidence="4">The sequence shown here is derived from an EMBL/GenBank/DDBJ whole genome shotgun (WGS) entry which is preliminary data.</text>
</comment>
<keyword evidence="5" id="KW-1185">Reference proteome</keyword>
<gene>
    <name evidence="4" type="ORF">FUA23_22090</name>
</gene>
<dbReference type="NCBIfam" id="NF033517">
    <property type="entry name" value="transpos_IS66"/>
    <property type="match status" value="1"/>
</dbReference>
<dbReference type="InterPro" id="IPR052344">
    <property type="entry name" value="Transposase-related"/>
</dbReference>
<accession>A0A5C7F2N4</accession>
<dbReference type="EMBL" id="VOXD01000088">
    <property type="protein sequence ID" value="TXF81078.1"/>
    <property type="molecule type" value="Genomic_DNA"/>
</dbReference>
<dbReference type="Pfam" id="PF13007">
    <property type="entry name" value="LZ_Tnp_IS66"/>
    <property type="match status" value="1"/>
</dbReference>
<reference evidence="4 5" key="1">
    <citation type="submission" date="2019-08" db="EMBL/GenBank/DDBJ databases">
        <title>Lewinella sp. strain SSH13 Genome sequencing and assembly.</title>
        <authorList>
            <person name="Kim I."/>
        </authorList>
    </citation>
    <scope>NUCLEOTIDE SEQUENCE [LARGE SCALE GENOMIC DNA]</scope>
    <source>
        <strain evidence="4 5">SSH13</strain>
    </source>
</reference>
<feature type="domain" description="Transposase TnpC homeodomain" evidence="3">
    <location>
        <begin position="20"/>
        <end position="92"/>
    </location>
</feature>
<feature type="non-terminal residue" evidence="4">
    <location>
        <position position="386"/>
    </location>
</feature>
<dbReference type="Pfam" id="PF03050">
    <property type="entry name" value="DDE_Tnp_IS66"/>
    <property type="match status" value="1"/>
</dbReference>
<protein>
    <submittedName>
        <fullName evidence="4">IS66 family transposase</fullName>
    </submittedName>
</protein>
<feature type="coiled-coil region" evidence="1">
    <location>
        <begin position="3"/>
        <end position="37"/>
    </location>
</feature>
<dbReference type="RefSeq" id="WP_147932945.1">
    <property type="nucleotide sequence ID" value="NZ_VOXD01000088.1"/>
</dbReference>
<evidence type="ECO:0000259" key="2">
    <source>
        <dbReference type="Pfam" id="PF03050"/>
    </source>
</evidence>
<dbReference type="PANTHER" id="PTHR33678">
    <property type="entry name" value="BLL1576 PROTEIN"/>
    <property type="match status" value="1"/>
</dbReference>
<feature type="domain" description="Transposase IS66 central" evidence="2">
    <location>
        <begin position="157"/>
        <end position="386"/>
    </location>
</feature>
<proteinExistence type="predicted"/>
<dbReference type="InterPro" id="IPR004291">
    <property type="entry name" value="Transposase_IS66_central"/>
</dbReference>
<organism evidence="4 5">
    <name type="scientific">Neolewinella aurantiaca</name>
    <dbReference type="NCBI Taxonomy" id="2602767"/>
    <lineage>
        <taxon>Bacteria</taxon>
        <taxon>Pseudomonadati</taxon>
        <taxon>Bacteroidota</taxon>
        <taxon>Saprospiria</taxon>
        <taxon>Saprospirales</taxon>
        <taxon>Lewinellaceae</taxon>
        <taxon>Neolewinella</taxon>
    </lineage>
</organism>
<evidence type="ECO:0000259" key="3">
    <source>
        <dbReference type="Pfam" id="PF13007"/>
    </source>
</evidence>
<dbReference type="AlphaFoldDB" id="A0A5C7F2N4"/>
<dbReference type="PANTHER" id="PTHR33678:SF1">
    <property type="entry name" value="BLL1576 PROTEIN"/>
    <property type="match status" value="1"/>
</dbReference>
<dbReference type="InterPro" id="IPR024463">
    <property type="entry name" value="Transposase_TnpC_homeodom"/>
</dbReference>
<dbReference type="OrthoDB" id="9760067at2"/>
<dbReference type="Proteomes" id="UP000321907">
    <property type="component" value="Unassembled WGS sequence"/>
</dbReference>
<name>A0A5C7F2N4_9BACT</name>
<evidence type="ECO:0000313" key="5">
    <source>
        <dbReference type="Proteomes" id="UP000321907"/>
    </source>
</evidence>
<sequence>MSTEVLIAENKELREQNASLRHRLEQLERLIFAAKSERFAPASAPEQMELFERSADAGAVEETREQITYERKKKKKHPGRTPLPEHLPVRRVIVEPDEDTTGMTQIGEEITRKVEYVEAVLEIVETVRPKYARPQADQSDDKPAIVVAPVPEQVIPKGIAGASLLAKIVVAKYIDHLPFHRQIGMFKRDHGWAIHKSTINDWFAAVCTLLEPLYAVLTASVLDTDYLQGDESRLTVLETGEEKPKNKSHRFPPKKRQVHLGYMWVFRNPVVGGVFFAYRPGRGANVLHETLGEFRGKLQSDGYSAYTAYLKKNADVELVSCLAHIRRKFVDARSNHKEMAELALRAFQYLYRIERICRDYNCTPEQRLKIRQRYARPAYEGLLAWV</sequence>